<protein>
    <recommendedName>
        <fullName evidence="5">MucR family transcriptional regulator</fullName>
    </recommendedName>
</protein>
<keyword evidence="2" id="KW-0812">Transmembrane</keyword>
<keyword evidence="4" id="KW-1185">Reference proteome</keyword>
<evidence type="ECO:0008006" key="5">
    <source>
        <dbReference type="Google" id="ProtNLM"/>
    </source>
</evidence>
<dbReference type="RefSeq" id="WP_159546129.1">
    <property type="nucleotide sequence ID" value="NZ_CP047156.1"/>
</dbReference>
<accession>A0A7L4YP40</accession>
<feature type="transmembrane region" description="Helical" evidence="2">
    <location>
        <begin position="18"/>
        <end position="35"/>
    </location>
</feature>
<evidence type="ECO:0000313" key="4">
    <source>
        <dbReference type="Proteomes" id="UP000463857"/>
    </source>
</evidence>
<dbReference type="EMBL" id="CP047156">
    <property type="protein sequence ID" value="QHC01045.1"/>
    <property type="molecule type" value="Genomic_DNA"/>
</dbReference>
<feature type="compositionally biased region" description="Low complexity" evidence="1">
    <location>
        <begin position="86"/>
        <end position="121"/>
    </location>
</feature>
<dbReference type="Proteomes" id="UP000463857">
    <property type="component" value="Chromosome"/>
</dbReference>
<keyword evidence="2" id="KW-0472">Membrane</keyword>
<feature type="compositionally biased region" description="Low complexity" evidence="1">
    <location>
        <begin position="45"/>
        <end position="76"/>
    </location>
</feature>
<dbReference type="InParanoid" id="A0A7L4YP40"/>
<dbReference type="AlphaFoldDB" id="A0A7L4YP40"/>
<gene>
    <name evidence="3" type="ORF">EK0264_12595</name>
</gene>
<reference evidence="3 4" key="1">
    <citation type="journal article" date="2018" name="Int. J. Syst. Evol. Microbiol.">
        <title>Epidermidibacterium keratini gen. nov., sp. nov., a member of the family Sporichthyaceae, isolated from keratin epidermis.</title>
        <authorList>
            <person name="Lee D.G."/>
            <person name="Trujillo M.E."/>
            <person name="Kang S."/>
            <person name="Nam J.J."/>
            <person name="Kim Y.J."/>
        </authorList>
    </citation>
    <scope>NUCLEOTIDE SEQUENCE [LARGE SCALE GENOMIC DNA]</scope>
    <source>
        <strain evidence="3 4">EPI-7</strain>
    </source>
</reference>
<dbReference type="OrthoDB" id="4772932at2"/>
<feature type="region of interest" description="Disordered" evidence="1">
    <location>
        <begin position="45"/>
        <end position="128"/>
    </location>
</feature>
<dbReference type="KEGG" id="eke:EK0264_12595"/>
<evidence type="ECO:0000256" key="2">
    <source>
        <dbReference type="SAM" id="Phobius"/>
    </source>
</evidence>
<proteinExistence type="predicted"/>
<organism evidence="3 4">
    <name type="scientific">Epidermidibacterium keratini</name>
    <dbReference type="NCBI Taxonomy" id="1891644"/>
    <lineage>
        <taxon>Bacteria</taxon>
        <taxon>Bacillati</taxon>
        <taxon>Actinomycetota</taxon>
        <taxon>Actinomycetes</taxon>
        <taxon>Sporichthyales</taxon>
        <taxon>Sporichthyaceae</taxon>
        <taxon>Epidermidibacterium</taxon>
    </lineage>
</organism>
<keyword evidence="2" id="KW-1133">Transmembrane helix</keyword>
<evidence type="ECO:0000313" key="3">
    <source>
        <dbReference type="EMBL" id="QHC01045.1"/>
    </source>
</evidence>
<evidence type="ECO:0000256" key="1">
    <source>
        <dbReference type="SAM" id="MobiDB-lite"/>
    </source>
</evidence>
<name>A0A7L4YP40_9ACTN</name>
<sequence>MLDPVGPLPPAVYWRRRAVTIVALVAAVALILWVVSRIATAEPGSAPAAASSSESNSAAAASAGASSDSGGATGSDEPQASDESEAGAGTSAAATEPSATEAPAPATSAPPASQAPAEAPATPAPPGACAPESIKVTVSANANEFAYGSKPKLILSVQNVSAAPCYRDLNAAGQELTVWDGAGTRLWSSNDCYPETSNDTRLIDPAQKIDYSIVWSGKVSEPTCTAPRPLLGPGQYFLQASQDGIVSERVPFTIV</sequence>